<gene>
    <name evidence="9" type="ORF">PSALAMII_LOCUS10920</name>
</gene>
<sequence>MTHTTTTESFETRLFVQGAYVDAQTPARFSCRSTVDGSIVTSNVHEADQQDVDGAVTAARTAFPSWTAFPHEKRARILNKFADLVERDADKLAYLEAVCNVKPVKLFRGYELPQTVTIFRCKKIPQQKDSKAGILIRADYAGWCGKIHGESFPTRNGFFNIVQREPLGVCAAITAFNAPIMGMAMKAAPCLATGNTLIIKSSEKTPLSTLYLGKLANEAGLPPGVFNIISGGELAGSLLAKHMSIDQISFTGSVGVGKQIAQAASQSNLKRVALELGGKSPSIIFPDAKLDVAIPWCVNGVLVLSGQICFASSRVYVHESIKKQVVEQMRASFESMDKSFGDPLDEDVEFPPLVDQGHFDRVRGFIDRGKEEATLVTGGQAIFAKGHWMRPTIFVDPSPNAEISREEVFGPVVAIIGFIDEEEVIFQANNTQFGLAGAVFTQDINRGIRIASAISSGTVGINCCDVLDTSVPFGGFKQSGLGRELGQDALAEYTQTKTITVKSTTPPLTPDNQPGPGKCSIEF</sequence>
<dbReference type="InterPro" id="IPR016162">
    <property type="entry name" value="Ald_DH_N"/>
</dbReference>
<comment type="catalytic activity">
    <reaction evidence="4">
        <text>an aldehyde + NAD(+) + H2O = a carboxylate + NADH + 2 H(+)</text>
        <dbReference type="Rhea" id="RHEA:16185"/>
        <dbReference type="ChEBI" id="CHEBI:15377"/>
        <dbReference type="ChEBI" id="CHEBI:15378"/>
        <dbReference type="ChEBI" id="CHEBI:17478"/>
        <dbReference type="ChEBI" id="CHEBI:29067"/>
        <dbReference type="ChEBI" id="CHEBI:57540"/>
        <dbReference type="ChEBI" id="CHEBI:57945"/>
        <dbReference type="EC" id="1.2.1.3"/>
    </reaction>
</comment>
<comment type="similarity">
    <text evidence="1 6">Belongs to the aldehyde dehydrogenase family.</text>
</comment>
<dbReference type="InterPro" id="IPR016161">
    <property type="entry name" value="Ald_DH/histidinol_DH"/>
</dbReference>
<accession>A0A9W4K5E4</accession>
<dbReference type="OrthoDB" id="310895at2759"/>
<dbReference type="Pfam" id="PF00171">
    <property type="entry name" value="Aldedh"/>
    <property type="match status" value="1"/>
</dbReference>
<dbReference type="FunFam" id="3.40.605.10:FF:000026">
    <property type="entry name" value="Aldehyde dehydrogenase, putative"/>
    <property type="match status" value="1"/>
</dbReference>
<dbReference type="InterPro" id="IPR029510">
    <property type="entry name" value="Ald_DH_CS_GLU"/>
</dbReference>
<dbReference type="Gene3D" id="3.40.605.10">
    <property type="entry name" value="Aldehyde Dehydrogenase, Chain A, domain 1"/>
    <property type="match status" value="1"/>
</dbReference>
<keyword evidence="2 6" id="KW-0560">Oxidoreductase</keyword>
<reference evidence="9" key="1">
    <citation type="submission" date="2021-07" db="EMBL/GenBank/DDBJ databases">
        <authorList>
            <person name="Branca A.L. A."/>
        </authorList>
    </citation>
    <scope>NUCLEOTIDE SEQUENCE</scope>
</reference>
<evidence type="ECO:0000256" key="1">
    <source>
        <dbReference type="ARBA" id="ARBA00009986"/>
    </source>
</evidence>
<evidence type="ECO:0000313" key="10">
    <source>
        <dbReference type="Proteomes" id="UP001152649"/>
    </source>
</evidence>
<organism evidence="9 10">
    <name type="scientific">Penicillium salamii</name>
    <dbReference type="NCBI Taxonomy" id="1612424"/>
    <lineage>
        <taxon>Eukaryota</taxon>
        <taxon>Fungi</taxon>
        <taxon>Dikarya</taxon>
        <taxon>Ascomycota</taxon>
        <taxon>Pezizomycotina</taxon>
        <taxon>Eurotiomycetes</taxon>
        <taxon>Eurotiomycetidae</taxon>
        <taxon>Eurotiales</taxon>
        <taxon>Aspergillaceae</taxon>
        <taxon>Penicillium</taxon>
    </lineage>
</organism>
<feature type="domain" description="Aldehyde dehydrogenase" evidence="8">
    <location>
        <begin position="21"/>
        <end position="499"/>
    </location>
</feature>
<keyword evidence="10" id="KW-1185">Reference proteome</keyword>
<dbReference type="Proteomes" id="UP001152649">
    <property type="component" value="Unassembled WGS sequence"/>
</dbReference>
<dbReference type="FunFam" id="3.40.605.10:FF:000001">
    <property type="entry name" value="Aldehyde dehydrogenase 1"/>
    <property type="match status" value="1"/>
</dbReference>
<dbReference type="SUPFAM" id="SSF53720">
    <property type="entry name" value="ALDH-like"/>
    <property type="match status" value="1"/>
</dbReference>
<evidence type="ECO:0000259" key="8">
    <source>
        <dbReference type="Pfam" id="PF00171"/>
    </source>
</evidence>
<dbReference type="GO" id="GO:0004029">
    <property type="term" value="F:aldehyde dehydrogenase (NAD+) activity"/>
    <property type="evidence" value="ECO:0007669"/>
    <property type="project" value="UniProtKB-EC"/>
</dbReference>
<dbReference type="PANTHER" id="PTHR11699">
    <property type="entry name" value="ALDEHYDE DEHYDROGENASE-RELATED"/>
    <property type="match status" value="1"/>
</dbReference>
<dbReference type="AlphaFoldDB" id="A0A9W4K5E4"/>
<feature type="region of interest" description="Disordered" evidence="7">
    <location>
        <begin position="503"/>
        <end position="523"/>
    </location>
</feature>
<evidence type="ECO:0000256" key="2">
    <source>
        <dbReference type="ARBA" id="ARBA00023002"/>
    </source>
</evidence>
<proteinExistence type="inferred from homology"/>
<feature type="active site" evidence="5">
    <location>
        <position position="275"/>
    </location>
</feature>
<evidence type="ECO:0000256" key="7">
    <source>
        <dbReference type="SAM" id="MobiDB-lite"/>
    </source>
</evidence>
<evidence type="ECO:0000313" key="9">
    <source>
        <dbReference type="EMBL" id="CAG8429235.1"/>
    </source>
</evidence>
<dbReference type="InterPro" id="IPR016163">
    <property type="entry name" value="Ald_DH_C"/>
</dbReference>
<dbReference type="Gene3D" id="3.40.309.10">
    <property type="entry name" value="Aldehyde Dehydrogenase, Chain A, domain 2"/>
    <property type="match status" value="1"/>
</dbReference>
<evidence type="ECO:0000256" key="6">
    <source>
        <dbReference type="RuleBase" id="RU003345"/>
    </source>
</evidence>
<protein>
    <recommendedName>
        <fullName evidence="3">aldehyde dehydrogenase (NAD(+))</fullName>
        <ecNumber evidence="3">1.2.1.3</ecNumber>
    </recommendedName>
</protein>
<dbReference type="PROSITE" id="PS00687">
    <property type="entry name" value="ALDEHYDE_DEHYDR_GLU"/>
    <property type="match status" value="1"/>
</dbReference>
<dbReference type="InterPro" id="IPR015590">
    <property type="entry name" value="Aldehyde_DH_dom"/>
</dbReference>
<evidence type="ECO:0000256" key="3">
    <source>
        <dbReference type="ARBA" id="ARBA00024226"/>
    </source>
</evidence>
<dbReference type="FunFam" id="3.40.309.10:FF:000012">
    <property type="entry name" value="Betaine aldehyde dehydrogenase"/>
    <property type="match status" value="1"/>
</dbReference>
<dbReference type="EMBL" id="CAJVPG010000457">
    <property type="protein sequence ID" value="CAG8429235.1"/>
    <property type="molecule type" value="Genomic_DNA"/>
</dbReference>
<evidence type="ECO:0000256" key="4">
    <source>
        <dbReference type="ARBA" id="ARBA00049194"/>
    </source>
</evidence>
<evidence type="ECO:0000256" key="5">
    <source>
        <dbReference type="PROSITE-ProRule" id="PRU10007"/>
    </source>
</evidence>
<comment type="caution">
    <text evidence="9">The sequence shown here is derived from an EMBL/GenBank/DDBJ whole genome shotgun (WGS) entry which is preliminary data.</text>
</comment>
<dbReference type="EC" id="1.2.1.3" evidence="3"/>
<name>A0A9W4K5E4_9EURO</name>
<dbReference type="GO" id="GO:0046394">
    <property type="term" value="P:carboxylic acid biosynthetic process"/>
    <property type="evidence" value="ECO:0007669"/>
    <property type="project" value="UniProtKB-ARBA"/>
</dbReference>